<accession>A0ABU4YN94</accession>
<gene>
    <name evidence="2" type="ORF">RFM52_25060</name>
</gene>
<protein>
    <submittedName>
        <fullName evidence="2">Uncharacterized protein</fullName>
    </submittedName>
</protein>
<comment type="caution">
    <text evidence="2">The sequence shown here is derived from an EMBL/GenBank/DDBJ whole genome shotgun (WGS) entry which is preliminary data.</text>
</comment>
<feature type="region of interest" description="Disordered" evidence="1">
    <location>
        <begin position="1"/>
        <end position="66"/>
    </location>
</feature>
<organism evidence="2 3">
    <name type="scientific">Mesorhizobium humile</name>
    <dbReference type="NCBI Taxonomy" id="3072313"/>
    <lineage>
        <taxon>Bacteria</taxon>
        <taxon>Pseudomonadati</taxon>
        <taxon>Pseudomonadota</taxon>
        <taxon>Alphaproteobacteria</taxon>
        <taxon>Hyphomicrobiales</taxon>
        <taxon>Phyllobacteriaceae</taxon>
        <taxon>Mesorhizobium</taxon>
    </lineage>
</organism>
<keyword evidence="3" id="KW-1185">Reference proteome</keyword>
<dbReference type="Proteomes" id="UP001280156">
    <property type="component" value="Unassembled WGS sequence"/>
</dbReference>
<evidence type="ECO:0000256" key="1">
    <source>
        <dbReference type="SAM" id="MobiDB-lite"/>
    </source>
</evidence>
<evidence type="ECO:0000313" key="3">
    <source>
        <dbReference type="Proteomes" id="UP001280156"/>
    </source>
</evidence>
<feature type="compositionally biased region" description="Low complexity" evidence="1">
    <location>
        <begin position="44"/>
        <end position="55"/>
    </location>
</feature>
<feature type="compositionally biased region" description="Basic residues" evidence="1">
    <location>
        <begin position="14"/>
        <end position="29"/>
    </location>
</feature>
<reference evidence="2 3" key="1">
    <citation type="submission" date="2023-08" db="EMBL/GenBank/DDBJ databases">
        <title>Implementing the SeqCode for naming new Mesorhizobium species isolated from Vachellia karroo root nodules.</title>
        <authorList>
            <person name="Van Lill M."/>
        </authorList>
    </citation>
    <scope>NUCLEOTIDE SEQUENCE [LARGE SCALE GENOMIC DNA]</scope>
    <source>
        <strain evidence="2 3">VK2B</strain>
    </source>
</reference>
<proteinExistence type="predicted"/>
<dbReference type="RefSeq" id="WP_320298582.1">
    <property type="nucleotide sequence ID" value="NZ_JAVIIU010000018.1"/>
</dbReference>
<evidence type="ECO:0000313" key="2">
    <source>
        <dbReference type="EMBL" id="MDX8488442.1"/>
    </source>
</evidence>
<name>A0ABU4YN94_9HYPH</name>
<dbReference type="EMBL" id="JAVIIV010000019">
    <property type="protein sequence ID" value="MDX8488442.1"/>
    <property type="molecule type" value="Genomic_DNA"/>
</dbReference>
<sequence length="66" mass="7150">MIVDYSPQAAAQRSRVRPRVHGPVGRRARTTVTEDVILGETKRPSSSLSKPLQPLDAPSTAERLAA</sequence>